<dbReference type="GO" id="GO:0006183">
    <property type="term" value="P:GTP biosynthetic process"/>
    <property type="evidence" value="ECO:0007669"/>
    <property type="project" value="TreeGrafter"/>
</dbReference>
<comment type="catalytic activity">
    <reaction evidence="8">
        <text>IMP + NAD(+) + H2O = XMP + NADH + H(+)</text>
        <dbReference type="Rhea" id="RHEA:11708"/>
        <dbReference type="ChEBI" id="CHEBI:15377"/>
        <dbReference type="ChEBI" id="CHEBI:15378"/>
        <dbReference type="ChEBI" id="CHEBI:57464"/>
        <dbReference type="ChEBI" id="CHEBI:57540"/>
        <dbReference type="ChEBI" id="CHEBI:57945"/>
        <dbReference type="ChEBI" id="CHEBI:58053"/>
        <dbReference type="EC" id="1.1.1.205"/>
    </reaction>
</comment>
<keyword evidence="3" id="KW-0332">GMP biosynthesis</keyword>
<dbReference type="SMART" id="SM01240">
    <property type="entry name" value="IMPDH"/>
    <property type="match status" value="1"/>
</dbReference>
<evidence type="ECO:0000256" key="8">
    <source>
        <dbReference type="ARBA" id="ARBA00048028"/>
    </source>
</evidence>
<evidence type="ECO:0000313" key="10">
    <source>
        <dbReference type="EMBL" id="BDD07970.1"/>
    </source>
</evidence>
<dbReference type="GO" id="GO:0006177">
    <property type="term" value="P:GMP biosynthetic process"/>
    <property type="evidence" value="ECO:0007669"/>
    <property type="project" value="UniProtKB-KW"/>
</dbReference>
<dbReference type="CDD" id="cd00381">
    <property type="entry name" value="IMPDH"/>
    <property type="match status" value="1"/>
</dbReference>
<dbReference type="PROSITE" id="PS00487">
    <property type="entry name" value="IMP_DH_GMP_RED"/>
    <property type="match status" value="1"/>
</dbReference>
<evidence type="ECO:0000256" key="7">
    <source>
        <dbReference type="ARBA" id="ARBA00023027"/>
    </source>
</evidence>
<evidence type="ECO:0000313" key="11">
    <source>
        <dbReference type="Proteomes" id="UP001348817"/>
    </source>
</evidence>
<gene>
    <name evidence="10" type="ORF">FUAX_04020</name>
</gene>
<dbReference type="KEGG" id="fax:FUAX_04020"/>
<dbReference type="Pfam" id="PF00478">
    <property type="entry name" value="IMPDH"/>
    <property type="match status" value="1"/>
</dbReference>
<protein>
    <submittedName>
        <fullName evidence="10">Guanosine monophosphate reductase</fullName>
    </submittedName>
</protein>
<keyword evidence="5" id="KW-0630">Potassium</keyword>
<evidence type="ECO:0000256" key="2">
    <source>
        <dbReference type="ARBA" id="ARBA00005502"/>
    </source>
</evidence>
<dbReference type="InterPro" id="IPR015875">
    <property type="entry name" value="IMP_DH/GMP_Rdtase_CS"/>
</dbReference>
<evidence type="ECO:0000256" key="1">
    <source>
        <dbReference type="ARBA" id="ARBA00001958"/>
    </source>
</evidence>
<organism evidence="10 11">
    <name type="scientific">Fulvitalea axinellae</name>
    <dbReference type="NCBI Taxonomy" id="1182444"/>
    <lineage>
        <taxon>Bacteria</taxon>
        <taxon>Pseudomonadati</taxon>
        <taxon>Bacteroidota</taxon>
        <taxon>Cytophagia</taxon>
        <taxon>Cytophagales</taxon>
        <taxon>Persicobacteraceae</taxon>
        <taxon>Fulvitalea</taxon>
    </lineage>
</organism>
<dbReference type="Proteomes" id="UP001348817">
    <property type="component" value="Chromosome"/>
</dbReference>
<keyword evidence="11" id="KW-1185">Reference proteome</keyword>
<evidence type="ECO:0000256" key="3">
    <source>
        <dbReference type="ARBA" id="ARBA00022749"/>
    </source>
</evidence>
<evidence type="ECO:0000256" key="6">
    <source>
        <dbReference type="ARBA" id="ARBA00023002"/>
    </source>
</evidence>
<comment type="similarity">
    <text evidence="2">Belongs to the IMPDH/GMPR family.</text>
</comment>
<sequence length="345" mass="37026">MNIRKAYSFDDVLIVPKYNTIKSRQDVDFTTNVTKNHTLDTPILIANMDTVCESPMAIAVGKLGGLGVIHRFLTVEEQVAEVKKVKAEGLLCAAALGVKDYEERLEALAKCGVDIIVLDIAHGHSIMTKEALMFSKSEYPHIDVMAGNVASHDAAHDLARWGADAIKVGVGPGSMCTTRIMTGCGMPQLTAIDEVYGAVGGRVPICADGGIKHSGDIVKAIGAGADNVMIGSLVSGTDETPGDVIRIKNRPYKLYRGMASFDAAVQKLKKDNQKHTEVISVEGEKVHTPYKGPVERIIKRLLGGLASGMTYNGSRTVSELKANVEFVEMTASGLYESRAHGLRNT</sequence>
<evidence type="ECO:0000256" key="4">
    <source>
        <dbReference type="ARBA" id="ARBA00022755"/>
    </source>
</evidence>
<dbReference type="PANTHER" id="PTHR11911">
    <property type="entry name" value="INOSINE-5-MONOPHOSPHATE DEHYDROGENASE RELATED"/>
    <property type="match status" value="1"/>
</dbReference>
<dbReference type="FunFam" id="3.20.20.70:FF:000424">
    <property type="entry name" value="Inosine-5'-monophosphate dehydrogenase 2"/>
    <property type="match status" value="1"/>
</dbReference>
<keyword evidence="4" id="KW-0658">Purine biosynthesis</keyword>
<reference evidence="10 11" key="1">
    <citation type="submission" date="2021-12" db="EMBL/GenBank/DDBJ databases">
        <title>Genome sequencing of bacteria with rrn-lacking chromosome and rrn-plasmid.</title>
        <authorList>
            <person name="Anda M."/>
            <person name="Iwasaki W."/>
        </authorList>
    </citation>
    <scope>NUCLEOTIDE SEQUENCE [LARGE SCALE GENOMIC DNA]</scope>
    <source>
        <strain evidence="10 11">DSM 100852</strain>
    </source>
</reference>
<dbReference type="Gene3D" id="3.20.20.70">
    <property type="entry name" value="Aldolase class I"/>
    <property type="match status" value="1"/>
</dbReference>
<name>A0AAU9CFA3_9BACT</name>
<dbReference type="AlphaFoldDB" id="A0AAU9CFA3"/>
<keyword evidence="7" id="KW-0520">NAD</keyword>
<dbReference type="GO" id="GO:0003938">
    <property type="term" value="F:IMP dehydrogenase activity"/>
    <property type="evidence" value="ECO:0007669"/>
    <property type="project" value="UniProtKB-EC"/>
</dbReference>
<feature type="domain" description="IMP dehydrogenase/GMP reductase" evidence="9">
    <location>
        <begin position="6"/>
        <end position="340"/>
    </location>
</feature>
<keyword evidence="6" id="KW-0560">Oxidoreductase</keyword>
<evidence type="ECO:0000256" key="5">
    <source>
        <dbReference type="ARBA" id="ARBA00022958"/>
    </source>
</evidence>
<dbReference type="RefSeq" id="WP_338393262.1">
    <property type="nucleotide sequence ID" value="NZ_AP025314.1"/>
</dbReference>
<dbReference type="SUPFAM" id="SSF51412">
    <property type="entry name" value="Inosine monophosphate dehydrogenase (IMPDH)"/>
    <property type="match status" value="1"/>
</dbReference>
<dbReference type="PANTHER" id="PTHR11911:SF111">
    <property type="entry name" value="INOSINE-5'-MONOPHOSPHATE DEHYDROGENASE"/>
    <property type="match status" value="1"/>
</dbReference>
<dbReference type="InterPro" id="IPR001093">
    <property type="entry name" value="IMP_DH_GMPRt"/>
</dbReference>
<comment type="cofactor">
    <cofactor evidence="1">
        <name>K(+)</name>
        <dbReference type="ChEBI" id="CHEBI:29103"/>
    </cofactor>
</comment>
<dbReference type="InterPro" id="IPR005990">
    <property type="entry name" value="IMP_DH"/>
</dbReference>
<accession>A0AAU9CFA3</accession>
<dbReference type="EMBL" id="AP025314">
    <property type="protein sequence ID" value="BDD07970.1"/>
    <property type="molecule type" value="Genomic_DNA"/>
</dbReference>
<evidence type="ECO:0000259" key="9">
    <source>
        <dbReference type="Pfam" id="PF00478"/>
    </source>
</evidence>
<dbReference type="InterPro" id="IPR013785">
    <property type="entry name" value="Aldolase_TIM"/>
</dbReference>
<proteinExistence type="inferred from homology"/>